<feature type="region of interest" description="Disordered" evidence="6">
    <location>
        <begin position="161"/>
        <end position="272"/>
    </location>
</feature>
<feature type="compositionally biased region" description="Pro residues" evidence="6">
    <location>
        <begin position="222"/>
        <end position="242"/>
    </location>
</feature>
<name>A0AAD9L938_PAPLA</name>
<evidence type="ECO:0000313" key="8">
    <source>
        <dbReference type="Proteomes" id="UP001182556"/>
    </source>
</evidence>
<dbReference type="GO" id="GO:0003712">
    <property type="term" value="F:transcription coregulator activity"/>
    <property type="evidence" value="ECO:0007669"/>
    <property type="project" value="InterPro"/>
</dbReference>
<comment type="similarity">
    <text evidence="2">Belongs to the Mediator complex subunit 22 family.</text>
</comment>
<comment type="subcellular location">
    <subcellularLocation>
        <location evidence="1">Nucleus</location>
    </subcellularLocation>
</comment>
<dbReference type="Proteomes" id="UP001182556">
    <property type="component" value="Unassembled WGS sequence"/>
</dbReference>
<evidence type="ECO:0000256" key="5">
    <source>
        <dbReference type="ARBA" id="ARBA00023242"/>
    </source>
</evidence>
<evidence type="ECO:0000256" key="4">
    <source>
        <dbReference type="ARBA" id="ARBA00023163"/>
    </source>
</evidence>
<sequence length="272" mass="29282">MSKFQTDALRPSSLPSASLGRPKHLSQARGDVPGGSKQSTLENDLKQTYEEWNKRIDEEVKGLSSGLKAIVDLADIGETPSPHAFTTTSLDLQLRTSNLIRSVQNLRDISHDLKLTLLLSDQISLTARRDAELRAVRKEIAASRLQVGAEIVGLVNGVSIDSAQDGETAPDVTDQEDDEEMMEGSRDGFDRPEEEQVQQDQQDSADGAGVQDLASARSPQSPVNPPQDSPTTPTPPAPPAPAQTPAAQPAGPPQPIIVDYDSDEDEDMEEVS</sequence>
<feature type="compositionally biased region" description="Low complexity" evidence="6">
    <location>
        <begin position="8"/>
        <end position="20"/>
    </location>
</feature>
<keyword evidence="3" id="KW-0805">Transcription regulation</keyword>
<protein>
    <submittedName>
        <fullName evidence="7">Uncharacterized protein</fullName>
    </submittedName>
</protein>
<evidence type="ECO:0000256" key="1">
    <source>
        <dbReference type="ARBA" id="ARBA00004123"/>
    </source>
</evidence>
<reference evidence="7" key="1">
    <citation type="submission" date="2023-02" db="EMBL/GenBank/DDBJ databases">
        <title>Identification and recombinant expression of a fungal hydrolase from Papiliotrema laurentii that hydrolyzes apple cutin and clears colloidal polyester polyurethane.</title>
        <authorList>
            <consortium name="DOE Joint Genome Institute"/>
            <person name="Roman V.A."/>
            <person name="Bojanowski C."/>
            <person name="Crable B.R."/>
            <person name="Wagner D.N."/>
            <person name="Hung C.S."/>
            <person name="Nadeau L.J."/>
            <person name="Schratz L."/>
            <person name="Haridas S."/>
            <person name="Pangilinan J."/>
            <person name="Lipzen A."/>
            <person name="Na H."/>
            <person name="Yan M."/>
            <person name="Ng V."/>
            <person name="Grigoriev I.V."/>
            <person name="Spatafora J.W."/>
            <person name="Barlow D."/>
            <person name="Biffinger J."/>
            <person name="Kelley-Loughnane N."/>
            <person name="Varaljay V.A."/>
            <person name="Crookes-Goodson W.J."/>
        </authorList>
    </citation>
    <scope>NUCLEOTIDE SEQUENCE</scope>
    <source>
        <strain evidence="7">5307AH</strain>
    </source>
</reference>
<feature type="region of interest" description="Disordered" evidence="6">
    <location>
        <begin position="1"/>
        <end position="44"/>
    </location>
</feature>
<evidence type="ECO:0000256" key="3">
    <source>
        <dbReference type="ARBA" id="ARBA00023015"/>
    </source>
</evidence>
<evidence type="ECO:0000313" key="7">
    <source>
        <dbReference type="EMBL" id="KAK1927713.1"/>
    </source>
</evidence>
<gene>
    <name evidence="7" type="ORF">DB88DRAFT_479003</name>
</gene>
<evidence type="ECO:0000256" key="6">
    <source>
        <dbReference type="SAM" id="MobiDB-lite"/>
    </source>
</evidence>
<feature type="compositionally biased region" description="Low complexity" evidence="6">
    <location>
        <begin position="198"/>
        <end position="212"/>
    </location>
</feature>
<comment type="caution">
    <text evidence="7">The sequence shown here is derived from an EMBL/GenBank/DDBJ whole genome shotgun (WGS) entry which is preliminary data.</text>
</comment>
<proteinExistence type="inferred from homology"/>
<dbReference type="InterPro" id="IPR009332">
    <property type="entry name" value="Med22"/>
</dbReference>
<accession>A0AAD9L938</accession>
<dbReference type="Pfam" id="PF06179">
    <property type="entry name" value="Med22"/>
    <property type="match status" value="1"/>
</dbReference>
<feature type="compositionally biased region" description="Acidic residues" evidence="6">
    <location>
        <begin position="260"/>
        <end position="272"/>
    </location>
</feature>
<organism evidence="7 8">
    <name type="scientific">Papiliotrema laurentii</name>
    <name type="common">Cryptococcus laurentii</name>
    <dbReference type="NCBI Taxonomy" id="5418"/>
    <lineage>
        <taxon>Eukaryota</taxon>
        <taxon>Fungi</taxon>
        <taxon>Dikarya</taxon>
        <taxon>Basidiomycota</taxon>
        <taxon>Agaricomycotina</taxon>
        <taxon>Tremellomycetes</taxon>
        <taxon>Tremellales</taxon>
        <taxon>Rhynchogastremaceae</taxon>
        <taxon>Papiliotrema</taxon>
    </lineage>
</organism>
<feature type="compositionally biased region" description="Acidic residues" evidence="6">
    <location>
        <begin position="173"/>
        <end position="182"/>
    </location>
</feature>
<dbReference type="AlphaFoldDB" id="A0AAD9L938"/>
<dbReference type="GO" id="GO:0016592">
    <property type="term" value="C:mediator complex"/>
    <property type="evidence" value="ECO:0007669"/>
    <property type="project" value="InterPro"/>
</dbReference>
<keyword evidence="4" id="KW-0804">Transcription</keyword>
<dbReference type="EMBL" id="JAODAN010000001">
    <property type="protein sequence ID" value="KAK1927713.1"/>
    <property type="molecule type" value="Genomic_DNA"/>
</dbReference>
<keyword evidence="8" id="KW-1185">Reference proteome</keyword>
<keyword evidence="5" id="KW-0539">Nucleus</keyword>
<evidence type="ECO:0000256" key="2">
    <source>
        <dbReference type="ARBA" id="ARBA00005942"/>
    </source>
</evidence>
<dbReference type="GO" id="GO:0006357">
    <property type="term" value="P:regulation of transcription by RNA polymerase II"/>
    <property type="evidence" value="ECO:0007669"/>
    <property type="project" value="InterPro"/>
</dbReference>